<evidence type="ECO:0000313" key="1">
    <source>
        <dbReference type="EMBL" id="GAA5526186.1"/>
    </source>
</evidence>
<comment type="caution">
    <text evidence="1">The sequence shown here is derived from an EMBL/GenBank/DDBJ whole genome shotgun (WGS) entry which is preliminary data.</text>
</comment>
<keyword evidence="2" id="KW-1185">Reference proteome</keyword>
<dbReference type="EMBL" id="BAABRT010000032">
    <property type="protein sequence ID" value="GAA5526186.1"/>
    <property type="molecule type" value="Genomic_DNA"/>
</dbReference>
<organism evidence="1 2">
    <name type="scientific">Microbulbifer aestuariivivens</name>
    <dbReference type="NCBI Taxonomy" id="1908308"/>
    <lineage>
        <taxon>Bacteria</taxon>
        <taxon>Pseudomonadati</taxon>
        <taxon>Pseudomonadota</taxon>
        <taxon>Gammaproteobacteria</taxon>
        <taxon>Cellvibrionales</taxon>
        <taxon>Microbulbiferaceae</taxon>
        <taxon>Microbulbifer</taxon>
    </lineage>
</organism>
<dbReference type="Proteomes" id="UP001408594">
    <property type="component" value="Unassembled WGS sequence"/>
</dbReference>
<accession>A0ABP9WSJ6</accession>
<protein>
    <submittedName>
        <fullName evidence="1">Uncharacterized protein</fullName>
    </submittedName>
</protein>
<proteinExistence type="predicted"/>
<evidence type="ECO:0000313" key="2">
    <source>
        <dbReference type="Proteomes" id="UP001408594"/>
    </source>
</evidence>
<gene>
    <name evidence="1" type="ORF">Maes01_02781</name>
</gene>
<sequence length="61" mass="6535">MNNLVGEVRYSSLVILELASQSVAGKVQVVGPERVSHNQAWQDRPAGGWAGQPALRFGCPC</sequence>
<reference evidence="1 2" key="1">
    <citation type="submission" date="2024-02" db="EMBL/GenBank/DDBJ databases">
        <title>Microbulbifer aestuariivivens NBRC 112533.</title>
        <authorList>
            <person name="Ichikawa N."/>
            <person name="Katano-Makiyama Y."/>
            <person name="Hidaka K."/>
        </authorList>
    </citation>
    <scope>NUCLEOTIDE SEQUENCE [LARGE SCALE GENOMIC DNA]</scope>
    <source>
        <strain evidence="1 2">NBRC 112533</strain>
    </source>
</reference>
<name>A0ABP9WSJ6_9GAMM</name>